<dbReference type="InterPro" id="IPR023525">
    <property type="entry name" value="Ureidogly_lyase_bac"/>
</dbReference>
<dbReference type="Proteomes" id="UP001202550">
    <property type="component" value="Unassembled WGS sequence"/>
</dbReference>
<keyword evidence="7" id="KW-1185">Reference proteome</keyword>
<dbReference type="PIRSF" id="PIRSF017306">
    <property type="entry name" value="Ureidogly_hydro"/>
    <property type="match status" value="1"/>
</dbReference>
<evidence type="ECO:0000313" key="6">
    <source>
        <dbReference type="EMBL" id="MCL1628565.1"/>
    </source>
</evidence>
<dbReference type="CDD" id="cd20298">
    <property type="entry name" value="cupin_UAH"/>
    <property type="match status" value="1"/>
</dbReference>
<dbReference type="InterPro" id="IPR024060">
    <property type="entry name" value="Ureidoglycolate_lyase_dom_sf"/>
</dbReference>
<dbReference type="GO" id="GO:0050385">
    <property type="term" value="F:ureidoglycolate lyase activity"/>
    <property type="evidence" value="ECO:0007669"/>
    <property type="project" value="UniProtKB-EC"/>
</dbReference>
<comment type="caution">
    <text evidence="6">The sequence shown here is derived from an EMBL/GenBank/DDBJ whole genome shotgun (WGS) entry which is preliminary data.</text>
</comment>
<dbReference type="NCBIfam" id="NF002952">
    <property type="entry name" value="PRK03606.2-3"/>
    <property type="match status" value="1"/>
</dbReference>
<reference evidence="6 7" key="1">
    <citation type="submission" date="2022-05" db="EMBL/GenBank/DDBJ databases">
        <title>Seasonal and diel survey of microbial diversity of the Tyrrhenian coast.</title>
        <authorList>
            <person name="Gattoni G."/>
            <person name="Corral P."/>
        </authorList>
    </citation>
    <scope>NUCLEOTIDE SEQUENCE [LARGE SCALE GENOMIC DNA]</scope>
    <source>
        <strain evidence="6 7">V10</strain>
    </source>
</reference>
<gene>
    <name evidence="5" type="primary">allA</name>
    <name evidence="6" type="ORF">M3N55_07465</name>
</gene>
<comment type="cofactor">
    <cofactor evidence="5">
        <name>Ni(2+)</name>
        <dbReference type="ChEBI" id="CHEBI:49786"/>
    </cofactor>
</comment>
<comment type="similarity">
    <text evidence="5">Belongs to the ureidoglycolate lyase family.</text>
</comment>
<dbReference type="NCBIfam" id="NF009932">
    <property type="entry name" value="PRK13395.1"/>
    <property type="match status" value="1"/>
</dbReference>
<keyword evidence="3 5" id="KW-0456">Lyase</keyword>
<dbReference type="InterPro" id="IPR007247">
    <property type="entry name" value="Ureidogly_lyase"/>
</dbReference>
<comment type="subunit">
    <text evidence="1 5">Homodimer.</text>
</comment>
<accession>A0ABT0M129</accession>
<dbReference type="SUPFAM" id="SSF51182">
    <property type="entry name" value="RmlC-like cupins"/>
    <property type="match status" value="1"/>
</dbReference>
<comment type="pathway">
    <text evidence="5">Nitrogen metabolism; (S)-allantoin degradation.</text>
</comment>
<dbReference type="PANTHER" id="PTHR21221">
    <property type="entry name" value="UREIDOGLYCOLATE HYDROLASE"/>
    <property type="match status" value="1"/>
</dbReference>
<protein>
    <recommendedName>
        <fullName evidence="5">Ureidoglycolate lyase</fullName>
        <ecNumber evidence="5">4.3.2.3</ecNumber>
    </recommendedName>
    <alternativeName>
        <fullName evidence="5">Ureidoglycolatase</fullName>
    </alternativeName>
</protein>
<name>A0ABT0M129_9RHOB</name>
<organism evidence="6 7">
    <name type="scientific">Roseinatronobacter domitianus</name>
    <dbReference type="NCBI Taxonomy" id="2940293"/>
    <lineage>
        <taxon>Bacteria</taxon>
        <taxon>Pseudomonadati</taxon>
        <taxon>Pseudomonadota</taxon>
        <taxon>Alphaproteobacteria</taxon>
        <taxon>Rhodobacterales</taxon>
        <taxon>Paracoccaceae</taxon>
        <taxon>Roseinatronobacter</taxon>
    </lineage>
</organism>
<dbReference type="RefSeq" id="WP_249057902.1">
    <property type="nucleotide sequence ID" value="NZ_JALZWP010000006.1"/>
</dbReference>
<dbReference type="Pfam" id="PF04115">
    <property type="entry name" value="Ureidogly_lyase"/>
    <property type="match status" value="1"/>
</dbReference>
<proteinExistence type="inferred from homology"/>
<dbReference type="PANTHER" id="PTHR21221:SF1">
    <property type="entry name" value="UREIDOGLYCOLATE LYASE"/>
    <property type="match status" value="1"/>
</dbReference>
<keyword evidence="2 5" id="KW-0659">Purine metabolism</keyword>
<evidence type="ECO:0000313" key="7">
    <source>
        <dbReference type="Proteomes" id="UP001202550"/>
    </source>
</evidence>
<dbReference type="EMBL" id="JALZWP010000006">
    <property type="protein sequence ID" value="MCL1628565.1"/>
    <property type="molecule type" value="Genomic_DNA"/>
</dbReference>
<evidence type="ECO:0000256" key="3">
    <source>
        <dbReference type="ARBA" id="ARBA00023239"/>
    </source>
</evidence>
<comment type="catalytic activity">
    <reaction evidence="4 5">
        <text>(S)-ureidoglycolate = urea + glyoxylate</text>
        <dbReference type="Rhea" id="RHEA:11304"/>
        <dbReference type="ChEBI" id="CHEBI:16199"/>
        <dbReference type="ChEBI" id="CHEBI:36655"/>
        <dbReference type="ChEBI" id="CHEBI:57296"/>
        <dbReference type="EC" id="4.3.2.3"/>
    </reaction>
</comment>
<dbReference type="InterPro" id="IPR047233">
    <property type="entry name" value="UAH_cupin"/>
</dbReference>
<sequence length="163" mass="17740">MTQVLFTQPLTAQAFAPFGDVLDATGTPDKLINQGLCGRFHDRAALDFAPDGRAGISIFNAQPRALPYALDMVERHPDGSQAFVPMHQNPFLVIVAPDHDGTPGTPRAFVTNGAQAINFHRNVWHGVLTPLAAPGLFAVIDRIGPTPNLEEHWFTTPWEVHTA</sequence>
<evidence type="ECO:0000256" key="1">
    <source>
        <dbReference type="ARBA" id="ARBA00011738"/>
    </source>
</evidence>
<dbReference type="Gene3D" id="2.60.120.480">
    <property type="entry name" value="Ureidoglycolate hydrolase"/>
    <property type="match status" value="1"/>
</dbReference>
<evidence type="ECO:0000256" key="4">
    <source>
        <dbReference type="ARBA" id="ARBA00047684"/>
    </source>
</evidence>
<dbReference type="EC" id="4.3.2.3" evidence="5"/>
<evidence type="ECO:0000256" key="5">
    <source>
        <dbReference type="HAMAP-Rule" id="MF_00616"/>
    </source>
</evidence>
<comment type="function">
    <text evidence="5">Catalyzes the catabolism of the allantoin degradation intermediate (S)-ureidoglycolate, generating urea and glyoxylate. Involved in the utilization of allantoin as nitrogen source.</text>
</comment>
<dbReference type="HAMAP" id="MF_00616">
    <property type="entry name" value="Ureidogly_lyase"/>
    <property type="match status" value="1"/>
</dbReference>
<dbReference type="InterPro" id="IPR011051">
    <property type="entry name" value="RmlC_Cupin_sf"/>
</dbReference>
<evidence type="ECO:0000256" key="2">
    <source>
        <dbReference type="ARBA" id="ARBA00022631"/>
    </source>
</evidence>